<comment type="caution">
    <text evidence="2">The sequence shown here is derived from an EMBL/GenBank/DDBJ whole genome shotgun (WGS) entry which is preliminary data.</text>
</comment>
<name>A0A4U5QJP5_POPAL</name>
<evidence type="ECO:0000256" key="1">
    <source>
        <dbReference type="SAM" id="MobiDB-lite"/>
    </source>
</evidence>
<proteinExistence type="predicted"/>
<feature type="region of interest" description="Disordered" evidence="1">
    <location>
        <begin position="58"/>
        <end position="94"/>
    </location>
</feature>
<protein>
    <submittedName>
        <fullName evidence="2">Uncharacterized protein</fullName>
    </submittedName>
</protein>
<evidence type="ECO:0000313" key="2">
    <source>
        <dbReference type="EMBL" id="TKS10908.1"/>
    </source>
</evidence>
<dbReference type="EMBL" id="RCHU01000222">
    <property type="protein sequence ID" value="TKS10908.1"/>
    <property type="molecule type" value="Genomic_DNA"/>
</dbReference>
<dbReference type="AlphaFoldDB" id="A0A4U5QJP5"/>
<sequence>MVEGTTGSNKGAQDKNRSDGVLIAGFVLLVLFSPRSRGPVADSSPSSMPSPSITLVSRKLKHKEGFPKKNASSSRLAGAKTTPPERTSGTDLLPETLCLLLSPLP</sequence>
<accession>A0A4U5QJP5</accession>
<gene>
    <name evidence="2" type="ORF">D5086_0000079730</name>
</gene>
<reference evidence="2" key="1">
    <citation type="submission" date="2018-10" db="EMBL/GenBank/DDBJ databases">
        <title>Population genomic analysis revealed the cold adaptation of white poplar.</title>
        <authorList>
            <person name="Liu Y.-J."/>
        </authorList>
    </citation>
    <scope>NUCLEOTIDE SEQUENCE [LARGE SCALE GENOMIC DNA]</scope>
    <source>
        <strain evidence="2">PAL-ZL1</strain>
    </source>
</reference>
<organism evidence="2">
    <name type="scientific">Populus alba</name>
    <name type="common">White poplar</name>
    <dbReference type="NCBI Taxonomy" id="43335"/>
    <lineage>
        <taxon>Eukaryota</taxon>
        <taxon>Viridiplantae</taxon>
        <taxon>Streptophyta</taxon>
        <taxon>Embryophyta</taxon>
        <taxon>Tracheophyta</taxon>
        <taxon>Spermatophyta</taxon>
        <taxon>Magnoliopsida</taxon>
        <taxon>eudicotyledons</taxon>
        <taxon>Gunneridae</taxon>
        <taxon>Pentapetalae</taxon>
        <taxon>rosids</taxon>
        <taxon>fabids</taxon>
        <taxon>Malpighiales</taxon>
        <taxon>Salicaceae</taxon>
        <taxon>Saliceae</taxon>
        <taxon>Populus</taxon>
    </lineage>
</organism>